<protein>
    <submittedName>
        <fullName evidence="1">Uncharacterized protein</fullName>
    </submittedName>
</protein>
<gene>
    <name evidence="1" type="ORF">ID616_14655</name>
</gene>
<evidence type="ECO:0000313" key="2">
    <source>
        <dbReference type="Proteomes" id="UP000516786"/>
    </source>
</evidence>
<proteinExistence type="predicted"/>
<reference evidence="1 2" key="1">
    <citation type="submission" date="2020-09" db="EMBL/GenBank/DDBJ databases">
        <title>Co-existence of a novel multidrug-resistance efflux pump with carbapenem resistance gene blaVIM-2 in one megaplasmid in Pseudomonas putida.</title>
        <authorList>
            <person name="Peng K."/>
            <person name="Li R."/>
        </authorList>
    </citation>
    <scope>NUCLEOTIDE SEQUENCE [LARGE SCALE GENOMIC DNA]</scope>
    <source>
        <strain evidence="1 2">ZXPA-20</strain>
    </source>
</reference>
<evidence type="ECO:0000313" key="1">
    <source>
        <dbReference type="EMBL" id="QOD00845.1"/>
    </source>
</evidence>
<accession>A0ABD7BKQ4</accession>
<sequence>MKIIELPPGPDEQQLTARAPAERLGDHSELFLLFNNRGSWASEEQYKFSFDLLSDRLIRLGTRRGCYLKSMKRDVENIRRQLKKLGIRIKVHHIYTALAGALGYSSYQLARDCRTVDDYIDNLWPPGITLGRQFLLGKMPKGGWPSTKLIKWLEPRIAYNKKRREVDKKNAVELKAIRQKKWVREHKRSISESKAG</sequence>
<dbReference type="RefSeq" id="WP_191087795.1">
    <property type="nucleotide sequence ID" value="NZ_CP061723.1"/>
</dbReference>
<organism evidence="1 2">
    <name type="scientific">Pseudomonas putida</name>
    <name type="common">Arthrobacter siderocapsulatus</name>
    <dbReference type="NCBI Taxonomy" id="303"/>
    <lineage>
        <taxon>Bacteria</taxon>
        <taxon>Pseudomonadati</taxon>
        <taxon>Pseudomonadota</taxon>
        <taxon>Gammaproteobacteria</taxon>
        <taxon>Pseudomonadales</taxon>
        <taxon>Pseudomonadaceae</taxon>
        <taxon>Pseudomonas</taxon>
    </lineage>
</organism>
<name>A0ABD7BKQ4_PSEPU</name>
<dbReference type="Proteomes" id="UP000516786">
    <property type="component" value="Chromosome"/>
</dbReference>
<dbReference type="AlphaFoldDB" id="A0ABD7BKQ4"/>
<dbReference type="EMBL" id="CP061723">
    <property type="protein sequence ID" value="QOD00845.1"/>
    <property type="molecule type" value="Genomic_DNA"/>
</dbReference>